<organism evidence="5 6">
    <name type="scientific">Tribonema minus</name>
    <dbReference type="NCBI Taxonomy" id="303371"/>
    <lineage>
        <taxon>Eukaryota</taxon>
        <taxon>Sar</taxon>
        <taxon>Stramenopiles</taxon>
        <taxon>Ochrophyta</taxon>
        <taxon>PX clade</taxon>
        <taxon>Xanthophyceae</taxon>
        <taxon>Tribonematales</taxon>
        <taxon>Tribonemataceae</taxon>
        <taxon>Tribonema</taxon>
    </lineage>
</organism>
<evidence type="ECO:0000256" key="1">
    <source>
        <dbReference type="ARBA" id="ARBA00022741"/>
    </source>
</evidence>
<dbReference type="InterPro" id="IPR014015">
    <property type="entry name" value="Helicase_SF3_DNA-vir"/>
</dbReference>
<dbReference type="Gene3D" id="3.40.50.300">
    <property type="entry name" value="P-loop containing nucleotide triphosphate hydrolases"/>
    <property type="match status" value="1"/>
</dbReference>
<dbReference type="PROSITE" id="PS51206">
    <property type="entry name" value="SF3_HELICASE_1"/>
    <property type="match status" value="1"/>
</dbReference>
<comment type="caution">
    <text evidence="5">The sequence shown here is derived from an EMBL/GenBank/DDBJ whole genome shotgun (WGS) entry which is preliminary data.</text>
</comment>
<accession>A0A836CG83</accession>
<evidence type="ECO:0000259" key="4">
    <source>
        <dbReference type="PROSITE" id="PS51206"/>
    </source>
</evidence>
<dbReference type="Pfam" id="PF19263">
    <property type="entry name" value="DUF5906"/>
    <property type="match status" value="1"/>
</dbReference>
<sequence length="705" mass="79773">MEHSFGDDEPISDDDIAGGPAAANAEGLRQRIIEKLEELEAAWLCSAQHGPLAILSEQYKWGENNYCPEHALSAFESGLQDISILSGGVERIRSPDGGEEGQDIELKPRVAQVMRAIQESYHTLVALSGWSGHVTSPVMTTDDMIVRFSTTAVDKDSDIQLVYKFILEWCMRMQLRHRGDVVYHEIMVNGRKTRAWVPATTVLNVKVAPTMKDLISFVCTRKRNEAIYNKQINVSSSKLIEKLEMCREMEFPVLKTTRSWISWRDGIYNVYNDIFLYYTDERIAFPEDMAVCAYHPMNFGTAWLGDEKHSEYMTQFDEWKASGGEQPVPRGIPLHPFELPTPFFDSIMEVQKLCGKTKFWLMAMMGRCLFWSNMLDGWQVVLYVKGIAGTGKSTLVQLIAGLYDQTDVFVIPNCTEGTFGLQGLTPDKLLWIAPEVKEDFNMDQAQFQSLVSNERVAFPRKHTNQFEGKIASHGIMAGNLTPAKWNDNASSIQRRVFMINFAHQVPSDKKNADLMAILKTVELAKILRKIVFCYHRAVLLVGSGDVWNEDLLSSHIMQQHKSLGESSNPLRRFLSQGECVSGVKRKVRTADPADEFFWCPKSVFDTHYNEWRKECDGDKRGAGSLTEDVYGAIFADYGLTVERAEYVWEDAASNAQTGDIVVGCVPFEQTDKMITIEGQDNPRIQERLDTCDPLLLTQAMYEAMP</sequence>
<dbReference type="Proteomes" id="UP000664859">
    <property type="component" value="Unassembled WGS sequence"/>
</dbReference>
<gene>
    <name evidence="5" type="ORF">JKP88DRAFT_277321</name>
</gene>
<dbReference type="EMBL" id="JAFCMP010000179">
    <property type="protein sequence ID" value="KAG5184103.1"/>
    <property type="molecule type" value="Genomic_DNA"/>
</dbReference>
<feature type="region of interest" description="Disordered" evidence="3">
    <location>
        <begin position="1"/>
        <end position="21"/>
    </location>
</feature>
<evidence type="ECO:0000313" key="5">
    <source>
        <dbReference type="EMBL" id="KAG5184103.1"/>
    </source>
</evidence>
<feature type="compositionally biased region" description="Acidic residues" evidence="3">
    <location>
        <begin position="7"/>
        <end position="16"/>
    </location>
</feature>
<proteinExistence type="predicted"/>
<dbReference type="AlphaFoldDB" id="A0A836CG83"/>
<dbReference type="InterPro" id="IPR045455">
    <property type="entry name" value="NrS-1_pol-like_helicase"/>
</dbReference>
<dbReference type="OrthoDB" id="2131500at2759"/>
<evidence type="ECO:0000256" key="3">
    <source>
        <dbReference type="SAM" id="MobiDB-lite"/>
    </source>
</evidence>
<keyword evidence="2" id="KW-0067">ATP-binding</keyword>
<evidence type="ECO:0000313" key="6">
    <source>
        <dbReference type="Proteomes" id="UP000664859"/>
    </source>
</evidence>
<evidence type="ECO:0000256" key="2">
    <source>
        <dbReference type="ARBA" id="ARBA00022840"/>
    </source>
</evidence>
<dbReference type="InterPro" id="IPR027417">
    <property type="entry name" value="P-loop_NTPase"/>
</dbReference>
<dbReference type="GO" id="GO:0005524">
    <property type="term" value="F:ATP binding"/>
    <property type="evidence" value="ECO:0007669"/>
    <property type="project" value="UniProtKB-KW"/>
</dbReference>
<keyword evidence="1" id="KW-0547">Nucleotide-binding</keyword>
<protein>
    <recommendedName>
        <fullName evidence="4">SF3 helicase domain-containing protein</fullName>
    </recommendedName>
</protein>
<name>A0A836CG83_9STRA</name>
<keyword evidence="6" id="KW-1185">Reference proteome</keyword>
<dbReference type="SUPFAM" id="SSF52540">
    <property type="entry name" value="P-loop containing nucleoside triphosphate hydrolases"/>
    <property type="match status" value="1"/>
</dbReference>
<reference evidence="5" key="1">
    <citation type="submission" date="2021-02" db="EMBL/GenBank/DDBJ databases">
        <title>First Annotated Genome of the Yellow-green Alga Tribonema minus.</title>
        <authorList>
            <person name="Mahan K.M."/>
        </authorList>
    </citation>
    <scope>NUCLEOTIDE SEQUENCE</scope>
    <source>
        <strain evidence="5">UTEX B ZZ1240</strain>
    </source>
</reference>
<feature type="domain" description="SF3 helicase" evidence="4">
    <location>
        <begin position="345"/>
        <end position="514"/>
    </location>
</feature>